<protein>
    <submittedName>
        <fullName evidence="11">Zinc finger protein 431</fullName>
    </submittedName>
</protein>
<sequence length="677" mass="78312">MIEKCRVCQRKSADLANIFEGKQDRGISIAHIISEVTRSEIEKGDKLPEFICSPCLQDAQNAYDIIKTYERSYKIFCEAKEAILEDDLSEEEVYLISDSESVEEIPNINDHFKEVKPISDKESIEDSLFQDGVNVILKEGIRTNDTKEPHSKDAQVEEQPTQRCAMSEEKTDQSDTKIKKDDVTKKISFYGRKKQCPFCKKILSTSTNLKTHIRGHTGERPFKCSSCPKEFKDANSLKKHEMIHTGCRPFKCSLCPKAYRVKHHLIRHLMTHTGERPHRCKLCKKDFVDLYCLNRHMKIHTGERPHKCSVCLTAFADLSNLRQHSRIHTGERPYKCDRCDKSFIYHSDCKKHSLKCHTDLASRIMTELCRTCMLSSQDMINIFDGAPESGIPIVNIVAHYSGLEVKRGDSFPETICQMCLQDARDSYGIIGSFEDGHKFLAQVKQENGCFKEVSLEEEVKQILQCQVKQEFIEEDLLEEVVCDISDSRSEQSYSTQEIGYPVKKEKPTGDRATQQFYGHGHDNTNDNSENFSTEEHPFKCHLCQQSFPREWSLQVHERSHVGRWPFKCTQCSKACRTPGGLRQHFMIHTGERPYKCNYCEKAFRERQGLKIHTRVHTGERPYKCKYCEKTYKERKSLRVHTRSHTGERPYKCSNCQSSFADPSSLRSHVRIHKRNST</sequence>
<feature type="domain" description="C2H2-type" evidence="8">
    <location>
        <begin position="278"/>
        <end position="305"/>
    </location>
</feature>
<dbReference type="PANTHER" id="PTHR19818:SF151">
    <property type="entry name" value="ZINC FINGER PROTEIN 76"/>
    <property type="match status" value="1"/>
</dbReference>
<dbReference type="PROSITE" id="PS00028">
    <property type="entry name" value="ZINC_FINGER_C2H2_1"/>
    <property type="match status" value="11"/>
</dbReference>
<feature type="compositionally biased region" description="Basic and acidic residues" evidence="7">
    <location>
        <begin position="166"/>
        <end position="177"/>
    </location>
</feature>
<dbReference type="Gene3D" id="3.40.1800.20">
    <property type="match status" value="2"/>
</dbReference>
<feature type="binding site" evidence="6">
    <location>
        <position position="8"/>
    </location>
    <ligand>
        <name>Zn(2+)</name>
        <dbReference type="ChEBI" id="CHEBI:29105"/>
    </ligand>
</feature>
<reference evidence="11" key="2">
    <citation type="submission" date="2025-08" db="UniProtKB">
        <authorList>
            <consortium name="RefSeq"/>
        </authorList>
    </citation>
    <scope>IDENTIFICATION</scope>
</reference>
<dbReference type="Pfam" id="PF00096">
    <property type="entry name" value="zf-C2H2"/>
    <property type="match status" value="9"/>
</dbReference>
<keyword evidence="4 6" id="KW-0862">Zinc</keyword>
<evidence type="ECO:0000313" key="10">
    <source>
        <dbReference type="Proteomes" id="UP001652628"/>
    </source>
</evidence>
<feature type="binding site" evidence="6">
    <location>
        <position position="419"/>
    </location>
    <ligand>
        <name>Zn(2+)</name>
        <dbReference type="ChEBI" id="CHEBI:29105"/>
    </ligand>
</feature>
<dbReference type="PROSITE" id="PS50157">
    <property type="entry name" value="ZINC_FINGER_C2H2_2"/>
    <property type="match status" value="11"/>
</dbReference>
<dbReference type="SMART" id="SM00868">
    <property type="entry name" value="zf-AD"/>
    <property type="match status" value="2"/>
</dbReference>
<evidence type="ECO:0000259" key="8">
    <source>
        <dbReference type="PROSITE" id="PS50157"/>
    </source>
</evidence>
<feature type="domain" description="C2H2-type" evidence="8">
    <location>
        <begin position="622"/>
        <end position="649"/>
    </location>
</feature>
<keyword evidence="10" id="KW-1185">Reference proteome</keyword>
<feature type="binding site" evidence="6">
    <location>
        <position position="52"/>
    </location>
    <ligand>
        <name>Zn(2+)</name>
        <dbReference type="ChEBI" id="CHEBI:29105"/>
    </ligand>
</feature>
<keyword evidence="3 5" id="KW-0863">Zinc-finger</keyword>
<evidence type="ECO:0000313" key="11">
    <source>
        <dbReference type="RefSeq" id="XP_070852599.1"/>
    </source>
</evidence>
<evidence type="ECO:0000259" key="9">
    <source>
        <dbReference type="PROSITE" id="PS51915"/>
    </source>
</evidence>
<feature type="domain" description="C2H2-type" evidence="8">
    <location>
        <begin position="306"/>
        <end position="333"/>
    </location>
</feature>
<reference evidence="10" key="1">
    <citation type="submission" date="2025-05" db="UniProtKB">
        <authorList>
            <consortium name="RefSeq"/>
        </authorList>
    </citation>
    <scope>NUCLEOTIDE SEQUENCE [LARGE SCALE GENOMIC DNA]</scope>
</reference>
<evidence type="ECO:0000256" key="6">
    <source>
        <dbReference type="PROSITE-ProRule" id="PRU01263"/>
    </source>
</evidence>
<accession>A0ABM4TRK7</accession>
<feature type="domain" description="C2H2-type" evidence="8">
    <location>
        <begin position="594"/>
        <end position="621"/>
    </location>
</feature>
<feature type="binding site" evidence="6">
    <location>
        <position position="372"/>
    </location>
    <ligand>
        <name>Zn(2+)</name>
        <dbReference type="ChEBI" id="CHEBI:29105"/>
    </ligand>
</feature>
<dbReference type="RefSeq" id="XP_070852599.1">
    <property type="nucleotide sequence ID" value="XM_070996498.1"/>
</dbReference>
<feature type="domain" description="C2H2-type" evidence="8">
    <location>
        <begin position="194"/>
        <end position="221"/>
    </location>
</feature>
<feature type="domain" description="C2H2-type" evidence="8">
    <location>
        <begin position="250"/>
        <end position="277"/>
    </location>
</feature>
<feature type="domain" description="C2H2-type" evidence="8">
    <location>
        <begin position="222"/>
        <end position="249"/>
    </location>
</feature>
<proteinExistence type="predicted"/>
<dbReference type="Pfam" id="PF07776">
    <property type="entry name" value="zf-AD"/>
    <property type="match status" value="2"/>
</dbReference>
<feature type="region of interest" description="Disordered" evidence="7">
    <location>
        <begin position="142"/>
        <end position="177"/>
    </location>
</feature>
<dbReference type="InterPro" id="IPR012934">
    <property type="entry name" value="Znf_AD"/>
</dbReference>
<dbReference type="SUPFAM" id="SSF57667">
    <property type="entry name" value="beta-beta-alpha zinc fingers"/>
    <property type="match status" value="6"/>
</dbReference>
<feature type="domain" description="C2H2-type" evidence="8">
    <location>
        <begin position="650"/>
        <end position="677"/>
    </location>
</feature>
<dbReference type="GeneID" id="108009075"/>
<feature type="binding site" evidence="6">
    <location>
        <position position="5"/>
    </location>
    <ligand>
        <name>Zn(2+)</name>
        <dbReference type="ChEBI" id="CHEBI:29105"/>
    </ligand>
</feature>
<keyword evidence="1 6" id="KW-0479">Metal-binding</keyword>
<keyword evidence="2" id="KW-0677">Repeat</keyword>
<feature type="binding site" evidence="6">
    <location>
        <position position="369"/>
    </location>
    <ligand>
        <name>Zn(2+)</name>
        <dbReference type="ChEBI" id="CHEBI:29105"/>
    </ligand>
</feature>
<evidence type="ECO:0000256" key="7">
    <source>
        <dbReference type="SAM" id="MobiDB-lite"/>
    </source>
</evidence>
<feature type="binding site" evidence="6">
    <location>
        <position position="416"/>
    </location>
    <ligand>
        <name>Zn(2+)</name>
        <dbReference type="ChEBI" id="CHEBI:29105"/>
    </ligand>
</feature>
<evidence type="ECO:0000256" key="2">
    <source>
        <dbReference type="ARBA" id="ARBA00022737"/>
    </source>
</evidence>
<dbReference type="PANTHER" id="PTHR19818">
    <property type="entry name" value="ZINC FINGER PROTEIN ZIC AND GLI"/>
    <property type="match status" value="1"/>
</dbReference>
<feature type="domain" description="C2H2-type" evidence="8">
    <location>
        <begin position="538"/>
        <end position="565"/>
    </location>
</feature>
<feature type="domain" description="ZAD" evidence="9">
    <location>
        <begin position="3"/>
        <end position="79"/>
    </location>
</feature>
<gene>
    <name evidence="11" type="primary">LOC108009075</name>
</gene>
<dbReference type="SMART" id="SM00355">
    <property type="entry name" value="ZnF_C2H2"/>
    <property type="match status" value="11"/>
</dbReference>
<dbReference type="Proteomes" id="UP001652628">
    <property type="component" value="Chromosome 2L"/>
</dbReference>
<name>A0ABM4TRK7_DROSZ</name>
<feature type="binding site" evidence="6">
    <location>
        <position position="55"/>
    </location>
    <ligand>
        <name>Zn(2+)</name>
        <dbReference type="ChEBI" id="CHEBI:29105"/>
    </ligand>
</feature>
<dbReference type="InterPro" id="IPR036236">
    <property type="entry name" value="Znf_C2H2_sf"/>
</dbReference>
<dbReference type="InterPro" id="IPR050329">
    <property type="entry name" value="GLI_C2H2-zinc-finger"/>
</dbReference>
<evidence type="ECO:0000256" key="1">
    <source>
        <dbReference type="ARBA" id="ARBA00022723"/>
    </source>
</evidence>
<evidence type="ECO:0000256" key="5">
    <source>
        <dbReference type="PROSITE-ProRule" id="PRU00042"/>
    </source>
</evidence>
<dbReference type="Gene3D" id="3.30.160.60">
    <property type="entry name" value="Classic Zinc Finger"/>
    <property type="match status" value="11"/>
</dbReference>
<organism evidence="10 11">
    <name type="scientific">Drosophila suzukii</name>
    <name type="common">Spotted-wing drosophila fruit fly</name>
    <dbReference type="NCBI Taxonomy" id="28584"/>
    <lineage>
        <taxon>Eukaryota</taxon>
        <taxon>Metazoa</taxon>
        <taxon>Ecdysozoa</taxon>
        <taxon>Arthropoda</taxon>
        <taxon>Hexapoda</taxon>
        <taxon>Insecta</taxon>
        <taxon>Pterygota</taxon>
        <taxon>Neoptera</taxon>
        <taxon>Endopterygota</taxon>
        <taxon>Diptera</taxon>
        <taxon>Brachycera</taxon>
        <taxon>Muscomorpha</taxon>
        <taxon>Ephydroidea</taxon>
        <taxon>Drosophilidae</taxon>
        <taxon>Drosophila</taxon>
        <taxon>Sophophora</taxon>
    </lineage>
</organism>
<feature type="compositionally biased region" description="Basic and acidic residues" evidence="7">
    <location>
        <begin position="142"/>
        <end position="155"/>
    </location>
</feature>
<dbReference type="SUPFAM" id="SSF57716">
    <property type="entry name" value="Glucocorticoid receptor-like (DNA-binding domain)"/>
    <property type="match status" value="2"/>
</dbReference>
<dbReference type="PROSITE" id="PS51915">
    <property type="entry name" value="ZAD"/>
    <property type="match status" value="2"/>
</dbReference>
<evidence type="ECO:0000256" key="3">
    <source>
        <dbReference type="ARBA" id="ARBA00022771"/>
    </source>
</evidence>
<feature type="domain" description="ZAD" evidence="9">
    <location>
        <begin position="367"/>
        <end position="443"/>
    </location>
</feature>
<feature type="domain" description="C2H2-type" evidence="8">
    <location>
        <begin position="334"/>
        <end position="362"/>
    </location>
</feature>
<dbReference type="InterPro" id="IPR013087">
    <property type="entry name" value="Znf_C2H2_type"/>
</dbReference>
<evidence type="ECO:0000256" key="4">
    <source>
        <dbReference type="ARBA" id="ARBA00022833"/>
    </source>
</evidence>
<feature type="domain" description="C2H2-type" evidence="8">
    <location>
        <begin position="566"/>
        <end position="593"/>
    </location>
</feature>